<dbReference type="STRING" id="298654.FraEuI1c_6975"/>
<dbReference type="InterPro" id="IPR001434">
    <property type="entry name" value="OmcB-like_DUF11"/>
</dbReference>
<dbReference type="KEGG" id="fri:FraEuI1c_6975"/>
<dbReference type="GO" id="GO:0005975">
    <property type="term" value="P:carbohydrate metabolic process"/>
    <property type="evidence" value="ECO:0007669"/>
    <property type="project" value="UniProtKB-ARBA"/>
</dbReference>
<organism evidence="3 4">
    <name type="scientific">Pseudofrankia inefficax (strain DSM 45817 / CECT 9037 / DDB 130130 / EuI1c)</name>
    <name type="common">Frankia inefficax</name>
    <dbReference type="NCBI Taxonomy" id="298654"/>
    <lineage>
        <taxon>Bacteria</taxon>
        <taxon>Bacillati</taxon>
        <taxon>Actinomycetota</taxon>
        <taxon>Actinomycetes</taxon>
        <taxon>Frankiales</taxon>
        <taxon>Frankiaceae</taxon>
        <taxon>Pseudofrankia</taxon>
    </lineage>
</organism>
<dbReference type="Gene3D" id="2.60.40.10">
    <property type="entry name" value="Immunoglobulins"/>
    <property type="match status" value="2"/>
</dbReference>
<dbReference type="RefSeq" id="WP_013428053.1">
    <property type="nucleotide sequence ID" value="NC_014666.1"/>
</dbReference>
<proteinExistence type="predicted"/>
<accession>E3IW14</accession>
<evidence type="ECO:0000313" key="3">
    <source>
        <dbReference type="EMBL" id="ADP84942.1"/>
    </source>
</evidence>
<keyword evidence="1" id="KW-0812">Transmembrane</keyword>
<reference evidence="3 4" key="1">
    <citation type="submission" date="2010-10" db="EMBL/GenBank/DDBJ databases">
        <title>Complete sequence of Frankia sp. EuI1c.</title>
        <authorList>
            <consortium name="US DOE Joint Genome Institute"/>
            <person name="Lucas S."/>
            <person name="Copeland A."/>
            <person name="Lapidus A."/>
            <person name="Cheng J.-F."/>
            <person name="Bruce D."/>
            <person name="Goodwin L."/>
            <person name="Pitluck S."/>
            <person name="Chertkov O."/>
            <person name="Detter J.C."/>
            <person name="Han C."/>
            <person name="Tapia R."/>
            <person name="Land M."/>
            <person name="Hauser L."/>
            <person name="Jeffries C."/>
            <person name="Kyrpides N."/>
            <person name="Ivanova N."/>
            <person name="Mikhailova N."/>
            <person name="Beauchemin N."/>
            <person name="Sen A."/>
            <person name="Sur S.A."/>
            <person name="Gtari M."/>
            <person name="Wall L."/>
            <person name="Tisa L."/>
            <person name="Woyke T."/>
        </authorList>
    </citation>
    <scope>NUCLEOTIDE SEQUENCE [LARGE SCALE GENOMIC DNA]</scope>
    <source>
        <strain evidence="4">DSM 45817 / CECT 9037 / EuI1c</strain>
    </source>
</reference>
<dbReference type="HOGENOM" id="CLU_371630_0_0_11"/>
<dbReference type="InParanoid" id="E3IW14"/>
<dbReference type="AlphaFoldDB" id="E3IW14"/>
<feature type="domain" description="DUF11" evidence="2">
    <location>
        <begin position="511"/>
        <end position="611"/>
    </location>
</feature>
<evidence type="ECO:0000259" key="2">
    <source>
        <dbReference type="Pfam" id="PF01345"/>
    </source>
</evidence>
<feature type="domain" description="DUF11" evidence="2">
    <location>
        <begin position="271"/>
        <end position="387"/>
    </location>
</feature>
<gene>
    <name evidence="3" type="ordered locus">FraEuI1c_6975</name>
</gene>
<feature type="transmembrane region" description="Helical" evidence="1">
    <location>
        <begin position="20"/>
        <end position="40"/>
    </location>
</feature>
<dbReference type="EMBL" id="CP002299">
    <property type="protein sequence ID" value="ADP84942.1"/>
    <property type="molecule type" value="Genomic_DNA"/>
</dbReference>
<dbReference type="InterPro" id="IPR013783">
    <property type="entry name" value="Ig-like_fold"/>
</dbReference>
<dbReference type="Proteomes" id="UP000002484">
    <property type="component" value="Chromosome"/>
</dbReference>
<name>E3IW14_PSEI1</name>
<keyword evidence="1" id="KW-0472">Membrane</keyword>
<dbReference type="Pfam" id="PF01345">
    <property type="entry name" value="DUF11"/>
    <property type="match status" value="2"/>
</dbReference>
<evidence type="ECO:0000313" key="4">
    <source>
        <dbReference type="Proteomes" id="UP000002484"/>
    </source>
</evidence>
<keyword evidence="1" id="KW-1133">Transmembrane helix</keyword>
<sequence>MGISFARGRPRGVGWLKRGAVVAGAAVGITALVGGAAVAAPASPGTLKLVTGQADSGAHGVALGWSYAAPAKASVTGTIKIVVPKGFSAPRTGALTAPGNVLTASTCARFSVSGTASQANGSTILSIATNCAAGKVGAILMTNVTVPGPVGVYEFPATFTPTGSSPVAFTGADTVQIKPGPLATLKISPATATIAAGGSQAYTVAGYDAAGNALSSAALGKVTFGITPDGKCTGAVCTASKAGAHTVTATSGKIKATATLTVGGTTQTSADLAVTEIVSTATPTYYTSVSFTTTVTNTSATAAATGVAVHVAVPAGVGSPVGTPSGSTTYNQASGTWTVGSLAAGASATLTISGLAGDVALGAQTVNATVTSTTTDPNPANNTASATEIPKPAAIAVTITPNPANPDPIDVGVPGTVSWSASAANAANPAAPAPAGTFRWSCIGANGEPCGIASFDGPTLSLSTTGLPISETTLYAFFTPDPANGNYVQDVASAVSTFTPTYTPPPPTKSDLAVAVSVSNSSPAYYTDVTFTATVKNTSAITATGVSASVDVPTGLVSPTVTPSSSTAFDQGTSTWTIGDLAPGASATLTVSALAGNVSAGAQTVNVAATATNASSASYAAQAVETSQPAPVTVVISPDPNNPPSDNVDLGDPGNLSWTAFFANADNASAPAPTGVVVWACQTQSGNPCPFVPAFDPTANLTVLTLKISDLQIDVYTITATFVSNGDSNYVQQSVSSSVTFTTTNSGG</sequence>
<evidence type="ECO:0000256" key="1">
    <source>
        <dbReference type="SAM" id="Phobius"/>
    </source>
</evidence>
<protein>
    <recommendedName>
        <fullName evidence="2">DUF11 domain-containing protein</fullName>
    </recommendedName>
</protein>
<keyword evidence="4" id="KW-1185">Reference proteome</keyword>
<dbReference type="eggNOG" id="COG1361">
    <property type="taxonomic scope" value="Bacteria"/>
</dbReference>